<evidence type="ECO:0000259" key="7">
    <source>
        <dbReference type="Pfam" id="PF00561"/>
    </source>
</evidence>
<sequence length="284" mass="31452">SGSSLNGFELVYETYGKLNANCSNAILICHALSGDHHVAGYHSSKDKKPGWWDNAIGPNKVIDTNKFFVVCPNNIGGCGGSTGPLTTNPDTGEIYGPNFPLVTVKDWVKTQAMLADHLGIDVWAVIIGGSLGGMQCIEWSIAYPDRLKHTFVIAAASKLSTQNIAFNEIARQVIRSDRNFNEGYYYKSDNKPIHGLMQARMLGHITYLSDDALDEKFGRQLRNGKIKFGYDVEFQIESYLRYQGRSFVDRFDANSYLLITKVLDYFDPAAETDGNLAKAMSPAK</sequence>
<keyword evidence="6" id="KW-0012">Acyltransferase</keyword>
<evidence type="ECO:0000256" key="4">
    <source>
        <dbReference type="ARBA" id="ARBA00022679"/>
    </source>
</evidence>
<dbReference type="Gene3D" id="1.10.1740.110">
    <property type="match status" value="1"/>
</dbReference>
<dbReference type="InterPro" id="IPR008220">
    <property type="entry name" value="HAT_MetX-like"/>
</dbReference>
<dbReference type="NCBIfam" id="TIGR01392">
    <property type="entry name" value="homoserO_Ac_trn"/>
    <property type="match status" value="1"/>
</dbReference>
<evidence type="ECO:0000256" key="2">
    <source>
        <dbReference type="ARBA" id="ARBA00022490"/>
    </source>
</evidence>
<dbReference type="PANTHER" id="PTHR32268:SF11">
    <property type="entry name" value="HOMOSERINE O-ACETYLTRANSFERASE"/>
    <property type="match status" value="1"/>
</dbReference>
<evidence type="ECO:0000256" key="1">
    <source>
        <dbReference type="ARBA" id="ARBA00011738"/>
    </source>
</evidence>
<dbReference type="Gene3D" id="3.40.50.1820">
    <property type="entry name" value="alpha/beta hydrolase"/>
    <property type="match status" value="1"/>
</dbReference>
<feature type="non-terminal residue" evidence="8">
    <location>
        <position position="284"/>
    </location>
</feature>
<reference evidence="8" key="1">
    <citation type="submission" date="2018-05" db="EMBL/GenBank/DDBJ databases">
        <authorList>
            <person name="Lanie J.A."/>
            <person name="Ng W.-L."/>
            <person name="Kazmierczak K.M."/>
            <person name="Andrzejewski T.M."/>
            <person name="Davidsen T.M."/>
            <person name="Wayne K.J."/>
            <person name="Tettelin H."/>
            <person name="Glass J.I."/>
            <person name="Rusch D."/>
            <person name="Podicherti R."/>
            <person name="Tsui H.-C.T."/>
            <person name="Winkler M.E."/>
        </authorList>
    </citation>
    <scope>NUCLEOTIDE SEQUENCE</scope>
</reference>
<dbReference type="Pfam" id="PF00561">
    <property type="entry name" value="Abhydrolase_1"/>
    <property type="match status" value="1"/>
</dbReference>
<protein>
    <recommendedName>
        <fullName evidence="7">AB hydrolase-1 domain-containing protein</fullName>
    </recommendedName>
</protein>
<comment type="subunit">
    <text evidence="1">Homodimer.</text>
</comment>
<organism evidence="8">
    <name type="scientific">marine metagenome</name>
    <dbReference type="NCBI Taxonomy" id="408172"/>
    <lineage>
        <taxon>unclassified sequences</taxon>
        <taxon>metagenomes</taxon>
        <taxon>ecological metagenomes</taxon>
    </lineage>
</organism>
<dbReference type="PIRSF" id="PIRSF000443">
    <property type="entry name" value="Homoser_Ac_trans"/>
    <property type="match status" value="1"/>
</dbReference>
<keyword evidence="2" id="KW-0963">Cytoplasm</keyword>
<dbReference type="InterPro" id="IPR029058">
    <property type="entry name" value="AB_hydrolase_fold"/>
</dbReference>
<evidence type="ECO:0000256" key="5">
    <source>
        <dbReference type="ARBA" id="ARBA00023167"/>
    </source>
</evidence>
<proteinExistence type="inferred from homology"/>
<evidence type="ECO:0000256" key="6">
    <source>
        <dbReference type="ARBA" id="ARBA00023315"/>
    </source>
</evidence>
<dbReference type="SUPFAM" id="SSF53474">
    <property type="entry name" value="alpha/beta-Hydrolases"/>
    <property type="match status" value="1"/>
</dbReference>
<keyword evidence="5" id="KW-0486">Methionine biosynthesis</keyword>
<dbReference type="GO" id="GO:0009092">
    <property type="term" value="P:homoserine metabolic process"/>
    <property type="evidence" value="ECO:0007669"/>
    <property type="project" value="TreeGrafter"/>
</dbReference>
<dbReference type="FunFam" id="1.10.1740.110:FF:000001">
    <property type="entry name" value="Homoserine O-acetyltransferase"/>
    <property type="match status" value="1"/>
</dbReference>
<keyword evidence="3" id="KW-0028">Amino-acid biosynthesis</keyword>
<dbReference type="EMBL" id="UINC01152916">
    <property type="protein sequence ID" value="SVD47340.1"/>
    <property type="molecule type" value="Genomic_DNA"/>
</dbReference>
<accession>A0A382VLU9</accession>
<dbReference type="PANTHER" id="PTHR32268">
    <property type="entry name" value="HOMOSERINE O-ACETYLTRANSFERASE"/>
    <property type="match status" value="1"/>
</dbReference>
<dbReference type="AlphaFoldDB" id="A0A382VLU9"/>
<evidence type="ECO:0000313" key="8">
    <source>
        <dbReference type="EMBL" id="SVD47340.1"/>
    </source>
</evidence>
<feature type="non-terminal residue" evidence="8">
    <location>
        <position position="1"/>
    </location>
</feature>
<feature type="domain" description="AB hydrolase-1" evidence="7">
    <location>
        <begin position="24"/>
        <end position="252"/>
    </location>
</feature>
<dbReference type="InterPro" id="IPR000073">
    <property type="entry name" value="AB_hydrolase_1"/>
</dbReference>
<dbReference type="HAMAP" id="MF_00296">
    <property type="entry name" value="MetX_acyltransf"/>
    <property type="match status" value="1"/>
</dbReference>
<dbReference type="GO" id="GO:0004414">
    <property type="term" value="F:homoserine O-acetyltransferase activity"/>
    <property type="evidence" value="ECO:0007669"/>
    <property type="project" value="TreeGrafter"/>
</dbReference>
<gene>
    <name evidence="8" type="ORF">METZ01_LOCUS400194</name>
</gene>
<keyword evidence="4" id="KW-0808">Transferase</keyword>
<dbReference type="NCBIfam" id="NF001209">
    <property type="entry name" value="PRK00175.1"/>
    <property type="match status" value="1"/>
</dbReference>
<evidence type="ECO:0000256" key="3">
    <source>
        <dbReference type="ARBA" id="ARBA00022605"/>
    </source>
</evidence>
<dbReference type="GO" id="GO:0009086">
    <property type="term" value="P:methionine biosynthetic process"/>
    <property type="evidence" value="ECO:0007669"/>
    <property type="project" value="UniProtKB-KW"/>
</dbReference>
<name>A0A382VLU9_9ZZZZ</name>